<feature type="signal peptide" evidence="1">
    <location>
        <begin position="1"/>
        <end position="22"/>
    </location>
</feature>
<dbReference type="Gene3D" id="2.60.40.2500">
    <property type="match status" value="1"/>
</dbReference>
<dbReference type="EMBL" id="CP093313">
    <property type="protein sequence ID" value="UWZ81793.1"/>
    <property type="molecule type" value="Genomic_DNA"/>
</dbReference>
<dbReference type="AlphaFoldDB" id="A0A9J7BH00"/>
<evidence type="ECO:0000313" key="3">
    <source>
        <dbReference type="Proteomes" id="UP001059380"/>
    </source>
</evidence>
<name>A0A9J7BH00_9BACT</name>
<proteinExistence type="predicted"/>
<dbReference type="InterPro" id="IPR038161">
    <property type="entry name" value="VirB9/CagX/TrbG_C_sf"/>
</dbReference>
<dbReference type="KEGG" id="orp:MOP44_14495"/>
<dbReference type="Proteomes" id="UP001059380">
    <property type="component" value="Chromosome"/>
</dbReference>
<organism evidence="2 3">
    <name type="scientific">Occallatibacter riparius</name>
    <dbReference type="NCBI Taxonomy" id="1002689"/>
    <lineage>
        <taxon>Bacteria</taxon>
        <taxon>Pseudomonadati</taxon>
        <taxon>Acidobacteriota</taxon>
        <taxon>Terriglobia</taxon>
        <taxon>Terriglobales</taxon>
        <taxon>Acidobacteriaceae</taxon>
        <taxon>Occallatibacter</taxon>
    </lineage>
</organism>
<keyword evidence="3" id="KW-1185">Reference proteome</keyword>
<feature type="chain" id="PRO_5039938713" evidence="1">
    <location>
        <begin position="23"/>
        <end position="281"/>
    </location>
</feature>
<protein>
    <submittedName>
        <fullName evidence="2">TrbG/VirB9 family P-type conjugative transfer protein</fullName>
    </submittedName>
</protein>
<keyword evidence="1" id="KW-0732">Signal</keyword>
<accession>A0A9J7BH00</accession>
<evidence type="ECO:0000313" key="2">
    <source>
        <dbReference type="EMBL" id="UWZ81793.1"/>
    </source>
</evidence>
<dbReference type="RefSeq" id="WP_260790690.1">
    <property type="nucleotide sequence ID" value="NZ_CP093313.1"/>
</dbReference>
<dbReference type="InterPro" id="IPR010258">
    <property type="entry name" value="Conjugal_tfr_TrbG/VirB9/CagX"/>
</dbReference>
<gene>
    <name evidence="2" type="ORF">MOP44_14495</name>
</gene>
<evidence type="ECO:0000256" key="1">
    <source>
        <dbReference type="SAM" id="SignalP"/>
    </source>
</evidence>
<dbReference type="Pfam" id="PF03524">
    <property type="entry name" value="CagX"/>
    <property type="match status" value="1"/>
</dbReference>
<sequence>MRAPIITFIACGLAFAATAALASGPGTPDAKHLQPDAPRTITVSEADTPPVVRAGLLQSTLILLPAEEKVANVFAGDTVDWVFDGGHVASRFISIKPKIAGSTTDVHIVSDHGNEYTLQLREVSGDDDPHFDSKIFVAPGDKAAKDKLAEMPVFVPAAELDKVKQEAAVAQAAEAISLKAEKTQEEAYRSQYPASLHFDYAWDKSKGKNLGLQEIWRDDKFTYLRGQFQETPALYEVKDKKPSLINFDFSNGLYTVPKELDNGYLAIGKQKVEFHRTAEAR</sequence>
<reference evidence="2" key="1">
    <citation type="submission" date="2021-04" db="EMBL/GenBank/DDBJ databases">
        <title>Phylogenetic analysis of Acidobacteriaceae.</title>
        <authorList>
            <person name="Qiu L."/>
            <person name="Zhang Q."/>
        </authorList>
    </citation>
    <scope>NUCLEOTIDE SEQUENCE</scope>
    <source>
        <strain evidence="2">DSM 25168</strain>
    </source>
</reference>